<name>A0A5J4YJM8_PORPP</name>
<dbReference type="EMBL" id="VRMN01000017">
    <property type="protein sequence ID" value="KAA8490993.1"/>
    <property type="molecule type" value="Genomic_DNA"/>
</dbReference>
<organism evidence="3 4">
    <name type="scientific">Porphyridium purpureum</name>
    <name type="common">Red alga</name>
    <name type="synonym">Porphyridium cruentum</name>
    <dbReference type="NCBI Taxonomy" id="35688"/>
    <lineage>
        <taxon>Eukaryota</taxon>
        <taxon>Rhodophyta</taxon>
        <taxon>Bangiophyceae</taxon>
        <taxon>Porphyridiales</taxon>
        <taxon>Porphyridiaceae</taxon>
        <taxon>Porphyridium</taxon>
    </lineage>
</organism>
<keyword evidence="1" id="KW-0812">Transmembrane</keyword>
<keyword evidence="1" id="KW-1133">Transmembrane helix</keyword>
<keyword evidence="4" id="KW-1185">Reference proteome</keyword>
<comment type="caution">
    <text evidence="3">The sequence shown here is derived from an EMBL/GenBank/DDBJ whole genome shotgun (WGS) entry which is preliminary data.</text>
</comment>
<dbReference type="EMBL" id="VRMN01000015">
    <property type="protein sequence ID" value="KAA8491262.1"/>
    <property type="molecule type" value="Genomic_DNA"/>
</dbReference>
<dbReference type="Proteomes" id="UP000324585">
    <property type="component" value="Unassembled WGS sequence"/>
</dbReference>
<evidence type="ECO:0000313" key="4">
    <source>
        <dbReference type="Proteomes" id="UP000324585"/>
    </source>
</evidence>
<accession>A0A5J4YJM8</accession>
<protein>
    <submittedName>
        <fullName evidence="3">Uncharacterized protein</fullName>
    </submittedName>
</protein>
<proteinExistence type="predicted"/>
<evidence type="ECO:0000256" key="1">
    <source>
        <dbReference type="SAM" id="Phobius"/>
    </source>
</evidence>
<gene>
    <name evidence="3" type="ORF">FVE85_9557</name>
    <name evidence="2" type="ORF">FVE85_9885</name>
</gene>
<reference evidence="3" key="2">
    <citation type="submission" date="2019-09" db="EMBL/GenBank/DDBJ databases">
        <title>Expansion of phycobilisome linker gene families in mesophilic red algae.</title>
        <authorList>
            <person name="Lee J."/>
        </authorList>
    </citation>
    <scope>NUCLEOTIDE SEQUENCE [LARGE SCALE GENOMIC DNA]</scope>
    <source>
        <strain evidence="3">CCMP 1328</strain>
        <tissue evidence="3">Unicellular</tissue>
    </source>
</reference>
<feature type="transmembrane region" description="Helical" evidence="1">
    <location>
        <begin position="23"/>
        <end position="41"/>
    </location>
</feature>
<keyword evidence="1" id="KW-0472">Membrane</keyword>
<evidence type="ECO:0000313" key="2">
    <source>
        <dbReference type="EMBL" id="KAA8490993.1"/>
    </source>
</evidence>
<sequence length="76" mass="8349">MGVLHGDEVMCVRDGKQRGACPGLRFALAVCLGIVVVGGYVQEVCSRRMVRWFEPFDARSDTMEESLVEDLDGSTP</sequence>
<dbReference type="AlphaFoldDB" id="A0A5J4YJM8"/>
<evidence type="ECO:0000313" key="3">
    <source>
        <dbReference type="EMBL" id="KAA8491262.1"/>
    </source>
</evidence>
<reference evidence="4" key="1">
    <citation type="journal article" date="2019" name="Nat. Commun.">
        <title>Expansion of phycobilisome linker gene families in mesophilic red algae.</title>
        <authorList>
            <person name="Lee J."/>
            <person name="Kim D."/>
            <person name="Bhattacharya D."/>
            <person name="Yoon H.S."/>
        </authorList>
    </citation>
    <scope>NUCLEOTIDE SEQUENCE [LARGE SCALE GENOMIC DNA]</scope>
    <source>
        <strain evidence="4">CCMP 1328</strain>
    </source>
</reference>